<dbReference type="EMBL" id="CP035485">
    <property type="protein sequence ID" value="QDI89773.1"/>
    <property type="molecule type" value="Genomic_DNA"/>
</dbReference>
<protein>
    <submittedName>
        <fullName evidence="2">Uncharacterized protein</fullName>
    </submittedName>
</protein>
<dbReference type="OrthoDB" id="2967741at2"/>
<feature type="compositionally biased region" description="Basic and acidic residues" evidence="1">
    <location>
        <begin position="61"/>
        <end position="92"/>
    </location>
</feature>
<dbReference type="AlphaFoldDB" id="A0A514LD49"/>
<sequence>MDLLFIFILIFIAMTIFNAISNAQQKKEGGGRSRPGTDPARQPSSDTSGNDRQGGGGAFGDLRRQFEDMMNEDDRPTEQTPRAERQVYREENTTETSSAHAEYEQQRERLRRERENAKRRLENADAPVAAPSRQSRKNEALPFSALSGNDVVKGVIWSEVLGEPRARKPHRTNRMMKR</sequence>
<organism evidence="2 3">
    <name type="scientific">Salicibibacter halophilus</name>
    <dbReference type="NCBI Taxonomy" id="2502791"/>
    <lineage>
        <taxon>Bacteria</taxon>
        <taxon>Bacillati</taxon>
        <taxon>Bacillota</taxon>
        <taxon>Bacilli</taxon>
        <taxon>Bacillales</taxon>
        <taxon>Bacillaceae</taxon>
        <taxon>Salicibibacter</taxon>
    </lineage>
</organism>
<gene>
    <name evidence="2" type="ORF">EPH95_00120</name>
</gene>
<evidence type="ECO:0000256" key="1">
    <source>
        <dbReference type="SAM" id="MobiDB-lite"/>
    </source>
</evidence>
<accession>A0A514LD49</accession>
<reference evidence="3" key="1">
    <citation type="submission" date="2019-01" db="EMBL/GenBank/DDBJ databases">
        <title>Genomic analysis of Salicibibacter sp. NKC3-5.</title>
        <authorList>
            <person name="Oh Y.J."/>
        </authorList>
    </citation>
    <scope>NUCLEOTIDE SEQUENCE [LARGE SCALE GENOMIC DNA]</scope>
    <source>
        <strain evidence="3">NKC3-5</strain>
    </source>
</reference>
<dbReference type="Proteomes" id="UP000319756">
    <property type="component" value="Chromosome"/>
</dbReference>
<keyword evidence="3" id="KW-1185">Reference proteome</keyword>
<evidence type="ECO:0000313" key="3">
    <source>
        <dbReference type="Proteomes" id="UP000319756"/>
    </source>
</evidence>
<feature type="compositionally biased region" description="Basic and acidic residues" evidence="1">
    <location>
        <begin position="101"/>
        <end position="123"/>
    </location>
</feature>
<evidence type="ECO:0000313" key="2">
    <source>
        <dbReference type="EMBL" id="QDI89773.1"/>
    </source>
</evidence>
<feature type="compositionally biased region" description="Polar residues" evidence="1">
    <location>
        <begin position="42"/>
        <end position="51"/>
    </location>
</feature>
<dbReference type="RefSeq" id="WP_142086242.1">
    <property type="nucleotide sequence ID" value="NZ_CP035485.1"/>
</dbReference>
<name>A0A514LD49_9BACI</name>
<feature type="region of interest" description="Disordered" evidence="1">
    <location>
        <begin position="26"/>
        <end position="141"/>
    </location>
</feature>
<dbReference type="KEGG" id="sale:EPH95_00120"/>
<proteinExistence type="predicted"/>